<dbReference type="RefSeq" id="WP_184203781.1">
    <property type="nucleotide sequence ID" value="NZ_JACHGW010000008.1"/>
</dbReference>
<accession>A0A7W9W8L9</accession>
<organism evidence="3 4">
    <name type="scientific">Armatimonas rosea</name>
    <dbReference type="NCBI Taxonomy" id="685828"/>
    <lineage>
        <taxon>Bacteria</taxon>
        <taxon>Bacillati</taxon>
        <taxon>Armatimonadota</taxon>
        <taxon>Armatimonadia</taxon>
        <taxon>Armatimonadales</taxon>
        <taxon>Armatimonadaceae</taxon>
        <taxon>Armatimonas</taxon>
    </lineage>
</organism>
<gene>
    <name evidence="3" type="ORF">HNQ39_005531</name>
</gene>
<proteinExistence type="predicted"/>
<name>A0A7W9W8L9_ARMRO</name>
<sequence>MTTRTTLGTALALTLLAGLASATPQGRAKPEQRPTTAAPRVSLTTKEFPDGTGTIGLPAGWSIEGSYRGTVGCNGPESQKAIMGMAFVIGRPNHPANNQGIPYSGPMGRDGDLAGALKAVLEKSGTRLLSLRTREAPSPAPGIPAAFFLYEMESKGKRTMALGYFSAIIDETQTLPYWQLYSSAVIAPKATFIKEFGTLMAIYGSYRPNGKAPREGSDGALIDEAIKANLKARRETLKSQQEAFDRMNERFKSVIQQ</sequence>
<evidence type="ECO:0000313" key="3">
    <source>
        <dbReference type="EMBL" id="MBB6053689.1"/>
    </source>
</evidence>
<comment type="caution">
    <text evidence="3">The sequence shown here is derived from an EMBL/GenBank/DDBJ whole genome shotgun (WGS) entry which is preliminary data.</text>
</comment>
<evidence type="ECO:0000256" key="2">
    <source>
        <dbReference type="SAM" id="SignalP"/>
    </source>
</evidence>
<evidence type="ECO:0000256" key="1">
    <source>
        <dbReference type="SAM" id="MobiDB-lite"/>
    </source>
</evidence>
<dbReference type="Proteomes" id="UP000520814">
    <property type="component" value="Unassembled WGS sequence"/>
</dbReference>
<feature type="signal peptide" evidence="2">
    <location>
        <begin position="1"/>
        <end position="22"/>
    </location>
</feature>
<reference evidence="3 4" key="1">
    <citation type="submission" date="2020-08" db="EMBL/GenBank/DDBJ databases">
        <title>Genomic Encyclopedia of Type Strains, Phase IV (KMG-IV): sequencing the most valuable type-strain genomes for metagenomic binning, comparative biology and taxonomic classification.</title>
        <authorList>
            <person name="Goeker M."/>
        </authorList>
    </citation>
    <scope>NUCLEOTIDE SEQUENCE [LARGE SCALE GENOMIC DNA]</scope>
    <source>
        <strain evidence="3 4">DSM 23562</strain>
    </source>
</reference>
<dbReference type="EMBL" id="JACHGW010000008">
    <property type="protein sequence ID" value="MBB6053689.1"/>
    <property type="molecule type" value="Genomic_DNA"/>
</dbReference>
<feature type="chain" id="PRO_5031307077" evidence="2">
    <location>
        <begin position="23"/>
        <end position="257"/>
    </location>
</feature>
<protein>
    <submittedName>
        <fullName evidence="3">Uncharacterized protein</fullName>
    </submittedName>
</protein>
<keyword evidence="2" id="KW-0732">Signal</keyword>
<feature type="region of interest" description="Disordered" evidence="1">
    <location>
        <begin position="22"/>
        <end position="49"/>
    </location>
</feature>
<keyword evidence="4" id="KW-1185">Reference proteome</keyword>
<evidence type="ECO:0000313" key="4">
    <source>
        <dbReference type="Proteomes" id="UP000520814"/>
    </source>
</evidence>
<dbReference type="AlphaFoldDB" id="A0A7W9W8L9"/>